<protein>
    <recommendedName>
        <fullName evidence="4">Tyr recombinase domain-containing protein</fullName>
    </recommendedName>
</protein>
<evidence type="ECO:0000313" key="3">
    <source>
        <dbReference type="Proteomes" id="UP000604765"/>
    </source>
</evidence>
<sequence>MLLENGAKMKEVRHRLGHAKITTTMDTYSHVTRKMQNQTVNIFEKMLKQSKENG</sequence>
<dbReference type="Proteomes" id="UP000604765">
    <property type="component" value="Unassembled WGS sequence"/>
</dbReference>
<evidence type="ECO:0000313" key="2">
    <source>
        <dbReference type="EMBL" id="GHP12696.1"/>
    </source>
</evidence>
<reference evidence="2 3" key="1">
    <citation type="journal article" date="2021" name="Int. J. Syst. Evol. Microbiol.">
        <title>Lentilactobacillus fungorum sp. nov., isolated from spent mushroom substrates.</title>
        <authorList>
            <person name="Tohno M."/>
            <person name="Tanizawa Y."/>
            <person name="Kojima Y."/>
            <person name="Sakamoto M."/>
            <person name="Ohkuma M."/>
            <person name="Kobayashi H."/>
        </authorList>
    </citation>
    <scope>NUCLEOTIDE SEQUENCE [LARGE SCALE GENOMIC DNA]</scope>
    <source>
        <strain evidence="2 3">YK48G</strain>
    </source>
</reference>
<gene>
    <name evidence="2" type="ORF">YK48G_01210</name>
</gene>
<accession>A0ABQ3VW77</accession>
<organism evidence="2 3">
    <name type="scientific">Lentilactobacillus fungorum</name>
    <dbReference type="NCBI Taxonomy" id="2201250"/>
    <lineage>
        <taxon>Bacteria</taxon>
        <taxon>Bacillati</taxon>
        <taxon>Bacillota</taxon>
        <taxon>Bacilli</taxon>
        <taxon>Lactobacillales</taxon>
        <taxon>Lactobacillaceae</taxon>
        <taxon>Lentilactobacillus</taxon>
    </lineage>
</organism>
<evidence type="ECO:0008006" key="4">
    <source>
        <dbReference type="Google" id="ProtNLM"/>
    </source>
</evidence>
<dbReference type="InterPro" id="IPR013762">
    <property type="entry name" value="Integrase-like_cat_sf"/>
</dbReference>
<dbReference type="Gene3D" id="1.10.443.10">
    <property type="entry name" value="Intergrase catalytic core"/>
    <property type="match status" value="1"/>
</dbReference>
<dbReference type="SUPFAM" id="SSF56349">
    <property type="entry name" value="DNA breaking-rejoining enzymes"/>
    <property type="match status" value="1"/>
</dbReference>
<name>A0ABQ3VW77_9LACO</name>
<dbReference type="EMBL" id="BNJR01000004">
    <property type="protein sequence ID" value="GHP12696.1"/>
    <property type="molecule type" value="Genomic_DNA"/>
</dbReference>
<comment type="caution">
    <text evidence="2">The sequence shown here is derived from an EMBL/GenBank/DDBJ whole genome shotgun (WGS) entry which is preliminary data.</text>
</comment>
<evidence type="ECO:0000256" key="1">
    <source>
        <dbReference type="ARBA" id="ARBA00023172"/>
    </source>
</evidence>
<proteinExistence type="predicted"/>
<keyword evidence="3" id="KW-1185">Reference proteome</keyword>
<keyword evidence="1" id="KW-0233">DNA recombination</keyword>
<dbReference type="InterPro" id="IPR011010">
    <property type="entry name" value="DNA_brk_join_enz"/>
</dbReference>